<dbReference type="InterPro" id="IPR021955">
    <property type="entry name" value="DUF3572"/>
</dbReference>
<dbReference type="Pfam" id="PF12096">
    <property type="entry name" value="DUF3572"/>
    <property type="match status" value="1"/>
</dbReference>
<dbReference type="RefSeq" id="WP_306412406.1">
    <property type="nucleotide sequence ID" value="NZ_JANFPI010000006.1"/>
</dbReference>
<dbReference type="Proteomes" id="UP001208771">
    <property type="component" value="Unassembled WGS sequence"/>
</dbReference>
<gene>
    <name evidence="1" type="ORF">NOF55_17480</name>
</gene>
<evidence type="ECO:0000313" key="2">
    <source>
        <dbReference type="Proteomes" id="UP001208771"/>
    </source>
</evidence>
<proteinExistence type="predicted"/>
<evidence type="ECO:0000313" key="1">
    <source>
        <dbReference type="EMBL" id="MCX8998905.1"/>
    </source>
</evidence>
<reference evidence="1" key="1">
    <citation type="submission" date="2022-07" db="EMBL/GenBank/DDBJ databases">
        <title>Ectorhizobium quercum gen.nov., sp. nov.</title>
        <authorList>
            <person name="Ma T."/>
            <person name="Li Y."/>
        </authorList>
    </citation>
    <scope>NUCLEOTIDE SEQUENCE</scope>
    <source>
        <strain evidence="1">BDR2-2</strain>
    </source>
</reference>
<dbReference type="AlphaFoldDB" id="A0AAE3SXV7"/>
<keyword evidence="2" id="KW-1185">Reference proteome</keyword>
<sequence length="102" mass="10899">MISKFKNIRSADPEPEILALTILAWLSEEPELLSRFLALSGLQLSQIAAVAREPAFLGGVVDFLMGNEADLLRFAAATGTRPEAVGEAWQRLCGGGLDSGQI</sequence>
<accession>A0AAE3SXV7</accession>
<name>A0AAE3SXV7_9HYPH</name>
<dbReference type="EMBL" id="JANFPI010000006">
    <property type="protein sequence ID" value="MCX8998905.1"/>
    <property type="molecule type" value="Genomic_DNA"/>
</dbReference>
<organism evidence="1 2">
    <name type="scientific">Ectorhizobium quercum</name>
    <dbReference type="NCBI Taxonomy" id="2965071"/>
    <lineage>
        <taxon>Bacteria</taxon>
        <taxon>Pseudomonadati</taxon>
        <taxon>Pseudomonadota</taxon>
        <taxon>Alphaproteobacteria</taxon>
        <taxon>Hyphomicrobiales</taxon>
        <taxon>Rhizobiaceae</taxon>
        <taxon>Ectorhizobium</taxon>
    </lineage>
</organism>
<protein>
    <submittedName>
        <fullName evidence="1">DUF3572 domain-containing protein</fullName>
    </submittedName>
</protein>
<comment type="caution">
    <text evidence="1">The sequence shown here is derived from an EMBL/GenBank/DDBJ whole genome shotgun (WGS) entry which is preliminary data.</text>
</comment>